<dbReference type="EMBL" id="LCBC01000004">
    <property type="protein sequence ID" value="KKS04612.1"/>
    <property type="molecule type" value="Genomic_DNA"/>
</dbReference>
<organism evidence="2 3">
    <name type="scientific">Candidatus Curtissbacteria bacterium GW2011_GWA2_41_24</name>
    <dbReference type="NCBI Taxonomy" id="1618411"/>
    <lineage>
        <taxon>Bacteria</taxon>
        <taxon>Candidatus Curtissiibacteriota</taxon>
    </lineage>
</organism>
<dbReference type="InterPro" id="IPR004821">
    <property type="entry name" value="Cyt_trans-like"/>
</dbReference>
<dbReference type="Gene3D" id="3.40.50.620">
    <property type="entry name" value="HUPs"/>
    <property type="match status" value="1"/>
</dbReference>
<evidence type="ECO:0000313" key="2">
    <source>
        <dbReference type="EMBL" id="KKS04612.1"/>
    </source>
</evidence>
<dbReference type="Proteomes" id="UP000034493">
    <property type="component" value="Unassembled WGS sequence"/>
</dbReference>
<sequence>MYLKIKNNEDLWKLFGVKRTDVASKLDLAYLRLKKENKYEINDLRLAWKILRDPFLSKTYFAYKSIKSVIEAGFFDDGLEPGSLTKLDFHNWLCTPFQKISDNLQRHKKDKRFHPVVLFSTGGFSPVHTGHIEMMKLAKLEVEKLNKTVVGGYISPSHDEYVWNKYTDSLNLDSSSRIDLCEKAIRDSDWLMIDTWEARYNKVPITYTDAILRLEGYLQFHLGLKIEVVYVFGSDNAVFSRAFIDKGSCVCVKREGYESKLEDVAREVPIAKPKNIIFTSQSRTKPSISSSELRKKISFQNFYKSDDSLKKIYAVRNDGLWALEKLSKSHGEQKVLEAKRGFLNDFVYYLQAIFSKDSIVVVNLKSQQNFINVLNKSKKVINMDVCTNGGYRLYVSRLFDICDGQLEPRAVIGRLGYPLVDKQISDIPSGTYVLVDDDVATGYTGGKVLSLLPRRIKIESTLKLLHEDLKTGKYVPGKSFNLIDVVDLRDFIIGSKDSGLVVTLPDGEICRVPYLLPYVSLRSRAMIPPTEELEFSIKLWRLNVGFYKSLEKPVLLSQTYPYFKNFMKYIGFSEKSSMVDICLWHLNQLSINIPSKKSLTLSKRETRPMSFSTESTYAL</sequence>
<dbReference type="GO" id="GO:0004515">
    <property type="term" value="F:nicotinate-nucleotide adenylyltransferase activity"/>
    <property type="evidence" value="ECO:0007669"/>
    <property type="project" value="TreeGrafter"/>
</dbReference>
<dbReference type="GO" id="GO:0009435">
    <property type="term" value="P:NAD+ biosynthetic process"/>
    <property type="evidence" value="ECO:0007669"/>
    <property type="project" value="TreeGrafter"/>
</dbReference>
<comment type="caution">
    <text evidence="2">The sequence shown here is derived from an EMBL/GenBank/DDBJ whole genome shotgun (WGS) entry which is preliminary data.</text>
</comment>
<dbReference type="SUPFAM" id="SSF52374">
    <property type="entry name" value="Nucleotidylyl transferase"/>
    <property type="match status" value="1"/>
</dbReference>
<evidence type="ECO:0000313" key="3">
    <source>
        <dbReference type="Proteomes" id="UP000034493"/>
    </source>
</evidence>
<feature type="domain" description="Cytidyltransferase-like" evidence="1">
    <location>
        <begin position="121"/>
        <end position="295"/>
    </location>
</feature>
<dbReference type="InterPro" id="IPR014729">
    <property type="entry name" value="Rossmann-like_a/b/a_fold"/>
</dbReference>
<dbReference type="GO" id="GO:0000309">
    <property type="term" value="F:nicotinamide-nucleotide adenylyltransferase activity"/>
    <property type="evidence" value="ECO:0007669"/>
    <property type="project" value="TreeGrafter"/>
</dbReference>
<dbReference type="PANTHER" id="PTHR12039:SF0">
    <property type="entry name" value="NICOTINAMIDE-NUCLEOTIDE ADENYLYLTRANSFERASE"/>
    <property type="match status" value="1"/>
</dbReference>
<proteinExistence type="predicted"/>
<dbReference type="InterPro" id="IPR051182">
    <property type="entry name" value="Euk_NMN_adenylyltrnsfrase"/>
</dbReference>
<dbReference type="Pfam" id="PF01467">
    <property type="entry name" value="CTP_transf_like"/>
    <property type="match status" value="1"/>
</dbReference>
<accession>A0A0G0VY27</accession>
<name>A0A0G0VY27_9BACT</name>
<gene>
    <name evidence="2" type="ORF">UU56_C0004G0013</name>
</gene>
<evidence type="ECO:0000259" key="1">
    <source>
        <dbReference type="Pfam" id="PF01467"/>
    </source>
</evidence>
<reference evidence="2 3" key="1">
    <citation type="journal article" date="2015" name="Nature">
        <title>rRNA introns, odd ribosomes, and small enigmatic genomes across a large radiation of phyla.</title>
        <authorList>
            <person name="Brown C.T."/>
            <person name="Hug L.A."/>
            <person name="Thomas B.C."/>
            <person name="Sharon I."/>
            <person name="Castelle C.J."/>
            <person name="Singh A."/>
            <person name="Wilkins M.J."/>
            <person name="Williams K.H."/>
            <person name="Banfield J.F."/>
        </authorList>
    </citation>
    <scope>NUCLEOTIDE SEQUENCE [LARGE SCALE GENOMIC DNA]</scope>
</reference>
<dbReference type="AlphaFoldDB" id="A0A0G0VY27"/>
<protein>
    <submittedName>
        <fullName evidence="2">NH(3)-dependent NAD(+) synthetase</fullName>
    </submittedName>
</protein>
<dbReference type="PANTHER" id="PTHR12039">
    <property type="entry name" value="NICOTINAMIDE MONONUCLEOTIDE ADENYLYLTRANSFERASE"/>
    <property type="match status" value="1"/>
</dbReference>